<dbReference type="PROSITE" id="PS00622">
    <property type="entry name" value="HTH_LUXR_1"/>
    <property type="match status" value="1"/>
</dbReference>
<evidence type="ECO:0000313" key="9">
    <source>
        <dbReference type="Proteomes" id="UP000317716"/>
    </source>
</evidence>
<evidence type="ECO:0000256" key="1">
    <source>
        <dbReference type="ARBA" id="ARBA00022553"/>
    </source>
</evidence>
<evidence type="ECO:0000259" key="6">
    <source>
        <dbReference type="PROSITE" id="PS50043"/>
    </source>
</evidence>
<dbReference type="CDD" id="cd17535">
    <property type="entry name" value="REC_NarL-like"/>
    <property type="match status" value="1"/>
</dbReference>
<dbReference type="SMART" id="SM00448">
    <property type="entry name" value="REC"/>
    <property type="match status" value="1"/>
</dbReference>
<gene>
    <name evidence="8" type="ORF">E6K72_06350</name>
</gene>
<organism evidence="8 9">
    <name type="scientific">Eiseniibacteriota bacterium</name>
    <dbReference type="NCBI Taxonomy" id="2212470"/>
    <lineage>
        <taxon>Bacteria</taxon>
        <taxon>Candidatus Eiseniibacteriota</taxon>
    </lineage>
</organism>
<comment type="caution">
    <text evidence="8">The sequence shown here is derived from an EMBL/GenBank/DDBJ whole genome shotgun (WGS) entry which is preliminary data.</text>
</comment>
<dbReference type="AlphaFoldDB" id="A0A538SW05"/>
<feature type="modified residue" description="4-aspartylphosphate" evidence="5">
    <location>
        <position position="54"/>
    </location>
</feature>
<keyword evidence="1 5" id="KW-0597">Phosphoprotein</keyword>
<dbReference type="SMART" id="SM00421">
    <property type="entry name" value="HTH_LUXR"/>
    <property type="match status" value="1"/>
</dbReference>
<dbReference type="GO" id="GO:0006355">
    <property type="term" value="P:regulation of DNA-templated transcription"/>
    <property type="evidence" value="ECO:0007669"/>
    <property type="project" value="InterPro"/>
</dbReference>
<protein>
    <submittedName>
        <fullName evidence="8">Response regulator transcription factor</fullName>
    </submittedName>
</protein>
<dbReference type="InterPro" id="IPR001789">
    <property type="entry name" value="Sig_transdc_resp-reg_receiver"/>
</dbReference>
<dbReference type="InterPro" id="IPR039420">
    <property type="entry name" value="WalR-like"/>
</dbReference>
<dbReference type="GO" id="GO:0003677">
    <property type="term" value="F:DNA binding"/>
    <property type="evidence" value="ECO:0007669"/>
    <property type="project" value="UniProtKB-KW"/>
</dbReference>
<dbReference type="InterPro" id="IPR058245">
    <property type="entry name" value="NreC/VraR/RcsB-like_REC"/>
</dbReference>
<dbReference type="InterPro" id="IPR016032">
    <property type="entry name" value="Sig_transdc_resp-reg_C-effctor"/>
</dbReference>
<dbReference type="CDD" id="cd06170">
    <property type="entry name" value="LuxR_C_like"/>
    <property type="match status" value="1"/>
</dbReference>
<dbReference type="InterPro" id="IPR000792">
    <property type="entry name" value="Tscrpt_reg_LuxR_C"/>
</dbReference>
<dbReference type="Pfam" id="PF00196">
    <property type="entry name" value="GerE"/>
    <property type="match status" value="1"/>
</dbReference>
<reference evidence="8 9" key="1">
    <citation type="journal article" date="2019" name="Nat. Microbiol.">
        <title>Mediterranean grassland soil C-N compound turnover is dependent on rainfall and depth, and is mediated by genomically divergent microorganisms.</title>
        <authorList>
            <person name="Diamond S."/>
            <person name="Andeer P.F."/>
            <person name="Li Z."/>
            <person name="Crits-Christoph A."/>
            <person name="Burstein D."/>
            <person name="Anantharaman K."/>
            <person name="Lane K.R."/>
            <person name="Thomas B.C."/>
            <person name="Pan C."/>
            <person name="Northen T.R."/>
            <person name="Banfield J.F."/>
        </authorList>
    </citation>
    <scope>NUCLEOTIDE SEQUENCE [LARGE SCALE GENOMIC DNA]</scope>
    <source>
        <strain evidence="8">WS_2</strain>
    </source>
</reference>
<feature type="domain" description="Response regulatory" evidence="7">
    <location>
        <begin position="4"/>
        <end position="119"/>
    </location>
</feature>
<dbReference type="SUPFAM" id="SSF46894">
    <property type="entry name" value="C-terminal effector domain of the bipartite response regulators"/>
    <property type="match status" value="1"/>
</dbReference>
<dbReference type="SUPFAM" id="SSF52172">
    <property type="entry name" value="CheY-like"/>
    <property type="match status" value="1"/>
</dbReference>
<keyword evidence="3" id="KW-0238">DNA-binding</keyword>
<accession>A0A538SW05</accession>
<evidence type="ECO:0000256" key="4">
    <source>
        <dbReference type="ARBA" id="ARBA00023163"/>
    </source>
</evidence>
<dbReference type="Proteomes" id="UP000317716">
    <property type="component" value="Unassembled WGS sequence"/>
</dbReference>
<sequence length="210" mass="23109">MSTRVLIADDHALFRDGLKALLVAGEFEIVAEVENGQDAIREARRLHPDVAIVDIGMPGLNGVDAAREVLRVSPGTKVIVLTMHKDHIYIAESLRAGARGYVLKSRGAKELLEALREIVRGGIYLSPGLSQEVVESFLRGDKPPESPLSPREREVLQLVAEGKTTKEVAATLFISFKTVESHRQRIMSKLDLHETASLVRYAIRSGLIQP</sequence>
<evidence type="ECO:0000256" key="2">
    <source>
        <dbReference type="ARBA" id="ARBA00023015"/>
    </source>
</evidence>
<dbReference type="PROSITE" id="PS50110">
    <property type="entry name" value="RESPONSE_REGULATORY"/>
    <property type="match status" value="1"/>
</dbReference>
<dbReference type="PRINTS" id="PR00038">
    <property type="entry name" value="HTHLUXR"/>
</dbReference>
<dbReference type="EMBL" id="VBOS01000214">
    <property type="protein sequence ID" value="TMQ55454.1"/>
    <property type="molecule type" value="Genomic_DNA"/>
</dbReference>
<keyword evidence="4" id="KW-0804">Transcription</keyword>
<evidence type="ECO:0000256" key="3">
    <source>
        <dbReference type="ARBA" id="ARBA00023125"/>
    </source>
</evidence>
<evidence type="ECO:0000259" key="7">
    <source>
        <dbReference type="PROSITE" id="PS50110"/>
    </source>
</evidence>
<keyword evidence="2" id="KW-0805">Transcription regulation</keyword>
<dbReference type="Gene3D" id="3.40.50.2300">
    <property type="match status" value="1"/>
</dbReference>
<dbReference type="InterPro" id="IPR011006">
    <property type="entry name" value="CheY-like_superfamily"/>
</dbReference>
<dbReference type="Pfam" id="PF00072">
    <property type="entry name" value="Response_reg"/>
    <property type="match status" value="1"/>
</dbReference>
<evidence type="ECO:0000256" key="5">
    <source>
        <dbReference type="PROSITE-ProRule" id="PRU00169"/>
    </source>
</evidence>
<evidence type="ECO:0000313" key="8">
    <source>
        <dbReference type="EMBL" id="TMQ55454.1"/>
    </source>
</evidence>
<dbReference type="PANTHER" id="PTHR43214:SF41">
    <property type="entry name" value="NITRATE_NITRITE RESPONSE REGULATOR PROTEIN NARP"/>
    <property type="match status" value="1"/>
</dbReference>
<feature type="domain" description="HTH luxR-type" evidence="6">
    <location>
        <begin position="141"/>
        <end position="206"/>
    </location>
</feature>
<dbReference type="PANTHER" id="PTHR43214">
    <property type="entry name" value="TWO-COMPONENT RESPONSE REGULATOR"/>
    <property type="match status" value="1"/>
</dbReference>
<name>A0A538SW05_UNCEI</name>
<dbReference type="PROSITE" id="PS50043">
    <property type="entry name" value="HTH_LUXR_2"/>
    <property type="match status" value="1"/>
</dbReference>
<proteinExistence type="predicted"/>
<dbReference type="GO" id="GO:0000160">
    <property type="term" value="P:phosphorelay signal transduction system"/>
    <property type="evidence" value="ECO:0007669"/>
    <property type="project" value="InterPro"/>
</dbReference>